<sequence length="443" mass="50181">MVSWEGQPSPIAFLLSLRTYGFTIHYDTPGSNILNWHRDEVYCGGIRFTMSQLRGTIHGLVHTTREQLLRDLLLLHSDPHGHVREGTTGLPALDLSSLVDNPSQIQEGFSFLRDARNQFSVKGETWLFHRVVSEVRSRQKWVNVDTEAADDAVAWQTRHITRYFRAVKRFKRDLYALVHMSNGGPWRGSEGLTVQHRNSARVEGRGIFISDGMVQFTTGYHKGYDTVASPRPSIVQPFVEIMQGFRNQQREFGPFLWEPDPTTGEHDEEEEDEAFAELVEGADEISEPTLAQFEVDAVGDDEGARDSDDHDVERRSNDTRLNATASAPAMNVDGFWDSSTVRYALQRVSRVGMDVKMTIRAWRHIVKAIVREYSQDREIRENMDEDHDMCYESDRSPVAPCTIIGFPSWGTVVSIASIALRTVESDYILRLTTKVLSTTGEGA</sequence>
<organism evidence="2 3">
    <name type="scientific">Exophiala sideris</name>
    <dbReference type="NCBI Taxonomy" id="1016849"/>
    <lineage>
        <taxon>Eukaryota</taxon>
        <taxon>Fungi</taxon>
        <taxon>Dikarya</taxon>
        <taxon>Ascomycota</taxon>
        <taxon>Pezizomycotina</taxon>
        <taxon>Eurotiomycetes</taxon>
        <taxon>Chaetothyriomycetidae</taxon>
        <taxon>Chaetothyriales</taxon>
        <taxon>Herpotrichiellaceae</taxon>
        <taxon>Exophiala</taxon>
    </lineage>
</organism>
<evidence type="ECO:0000313" key="2">
    <source>
        <dbReference type="EMBL" id="KAK5048127.1"/>
    </source>
</evidence>
<accession>A0ABR0IUV7</accession>
<gene>
    <name evidence="2" type="ORF">LTR69_011439</name>
</gene>
<protein>
    <submittedName>
        <fullName evidence="2">Uncharacterized protein</fullName>
    </submittedName>
</protein>
<name>A0ABR0IUV7_9EURO</name>
<feature type="compositionally biased region" description="Basic and acidic residues" evidence="1">
    <location>
        <begin position="302"/>
        <end position="318"/>
    </location>
</feature>
<evidence type="ECO:0000313" key="3">
    <source>
        <dbReference type="Proteomes" id="UP001345691"/>
    </source>
</evidence>
<keyword evidence="3" id="KW-1185">Reference proteome</keyword>
<feature type="region of interest" description="Disordered" evidence="1">
    <location>
        <begin position="299"/>
        <end position="324"/>
    </location>
</feature>
<reference evidence="2 3" key="1">
    <citation type="submission" date="2023-08" db="EMBL/GenBank/DDBJ databases">
        <title>Black Yeasts Isolated from many extreme environments.</title>
        <authorList>
            <person name="Coleine C."/>
            <person name="Stajich J.E."/>
            <person name="Selbmann L."/>
        </authorList>
    </citation>
    <scope>NUCLEOTIDE SEQUENCE [LARGE SCALE GENOMIC DNA]</scope>
    <source>
        <strain evidence="2 3">CCFEE 6328</strain>
    </source>
</reference>
<dbReference type="EMBL" id="JAVRRF010000067">
    <property type="protein sequence ID" value="KAK5048127.1"/>
    <property type="molecule type" value="Genomic_DNA"/>
</dbReference>
<evidence type="ECO:0000256" key="1">
    <source>
        <dbReference type="SAM" id="MobiDB-lite"/>
    </source>
</evidence>
<comment type="caution">
    <text evidence="2">The sequence shown here is derived from an EMBL/GenBank/DDBJ whole genome shotgun (WGS) entry which is preliminary data.</text>
</comment>
<proteinExistence type="predicted"/>
<dbReference type="Proteomes" id="UP001345691">
    <property type="component" value="Unassembled WGS sequence"/>
</dbReference>